<evidence type="ECO:0000313" key="10">
    <source>
        <dbReference type="EMBL" id="QTC92674.1"/>
    </source>
</evidence>
<dbReference type="FunFam" id="1.10.287.130:FF:000001">
    <property type="entry name" value="Two-component sensor histidine kinase"/>
    <property type="match status" value="1"/>
</dbReference>
<dbReference type="InterPro" id="IPR004358">
    <property type="entry name" value="Sig_transdc_His_kin-like_C"/>
</dbReference>
<dbReference type="Pfam" id="PF13185">
    <property type="entry name" value="GAF_2"/>
    <property type="match status" value="1"/>
</dbReference>
<dbReference type="SUPFAM" id="SSF55781">
    <property type="entry name" value="GAF domain-like"/>
    <property type="match status" value="1"/>
</dbReference>
<keyword evidence="6 10" id="KW-0418">Kinase</keyword>
<dbReference type="Pfam" id="PF00512">
    <property type="entry name" value="HisKA"/>
    <property type="match status" value="1"/>
</dbReference>
<keyword evidence="5" id="KW-0547">Nucleotide-binding</keyword>
<dbReference type="SUPFAM" id="SSF55874">
    <property type="entry name" value="ATPase domain of HSP90 chaperone/DNA topoisomerase II/histidine kinase"/>
    <property type="match status" value="1"/>
</dbReference>
<dbReference type="SMART" id="SM00387">
    <property type="entry name" value="HATPase_c"/>
    <property type="match status" value="1"/>
</dbReference>
<dbReference type="Proteomes" id="UP000663918">
    <property type="component" value="Chromosome"/>
</dbReference>
<keyword evidence="11" id="KW-1185">Reference proteome</keyword>
<evidence type="ECO:0000256" key="7">
    <source>
        <dbReference type="ARBA" id="ARBA00022840"/>
    </source>
</evidence>
<feature type="domain" description="Histidine kinase" evidence="9">
    <location>
        <begin position="183"/>
        <end position="403"/>
    </location>
</feature>
<evidence type="ECO:0000259" key="9">
    <source>
        <dbReference type="PROSITE" id="PS50109"/>
    </source>
</evidence>
<dbReference type="InterPro" id="IPR050351">
    <property type="entry name" value="BphY/WalK/GraS-like"/>
</dbReference>
<dbReference type="InterPro" id="IPR003018">
    <property type="entry name" value="GAF"/>
</dbReference>
<evidence type="ECO:0000256" key="2">
    <source>
        <dbReference type="ARBA" id="ARBA00012438"/>
    </source>
</evidence>
<dbReference type="Gene3D" id="3.30.450.40">
    <property type="match status" value="1"/>
</dbReference>
<evidence type="ECO:0000256" key="8">
    <source>
        <dbReference type="ARBA" id="ARBA00023012"/>
    </source>
</evidence>
<dbReference type="PANTHER" id="PTHR42878:SF7">
    <property type="entry name" value="SENSOR HISTIDINE KINASE GLRK"/>
    <property type="match status" value="1"/>
</dbReference>
<dbReference type="Gene3D" id="1.10.287.130">
    <property type="match status" value="1"/>
</dbReference>
<evidence type="ECO:0000256" key="4">
    <source>
        <dbReference type="ARBA" id="ARBA00022679"/>
    </source>
</evidence>
<keyword evidence="4" id="KW-0808">Transferase</keyword>
<evidence type="ECO:0000256" key="1">
    <source>
        <dbReference type="ARBA" id="ARBA00000085"/>
    </source>
</evidence>
<dbReference type="InterPro" id="IPR005467">
    <property type="entry name" value="His_kinase_dom"/>
</dbReference>
<evidence type="ECO:0000313" key="11">
    <source>
        <dbReference type="Proteomes" id="UP000663918"/>
    </source>
</evidence>
<name>A0A975C571_9CAUL</name>
<keyword evidence="7" id="KW-0067">ATP-binding</keyword>
<dbReference type="GO" id="GO:0007234">
    <property type="term" value="P:osmosensory signaling via phosphorelay pathway"/>
    <property type="evidence" value="ECO:0007669"/>
    <property type="project" value="TreeGrafter"/>
</dbReference>
<evidence type="ECO:0000256" key="6">
    <source>
        <dbReference type="ARBA" id="ARBA00022777"/>
    </source>
</evidence>
<dbReference type="SUPFAM" id="SSF47384">
    <property type="entry name" value="Homodimeric domain of signal transducing histidine kinase"/>
    <property type="match status" value="1"/>
</dbReference>
<dbReference type="KEGG" id="bgoe:IFJ75_07380"/>
<evidence type="ECO:0000256" key="3">
    <source>
        <dbReference type="ARBA" id="ARBA00022553"/>
    </source>
</evidence>
<dbReference type="InterPro" id="IPR036097">
    <property type="entry name" value="HisK_dim/P_sf"/>
</dbReference>
<accession>A0A975C571</accession>
<proteinExistence type="predicted"/>
<dbReference type="GO" id="GO:0000156">
    <property type="term" value="F:phosphorelay response regulator activity"/>
    <property type="evidence" value="ECO:0007669"/>
    <property type="project" value="TreeGrafter"/>
</dbReference>
<gene>
    <name evidence="10" type="ORF">IFJ75_07380</name>
</gene>
<dbReference type="InterPro" id="IPR036890">
    <property type="entry name" value="HATPase_C_sf"/>
</dbReference>
<dbReference type="GO" id="GO:0000155">
    <property type="term" value="F:phosphorelay sensor kinase activity"/>
    <property type="evidence" value="ECO:0007669"/>
    <property type="project" value="InterPro"/>
</dbReference>
<dbReference type="PROSITE" id="PS50109">
    <property type="entry name" value="HIS_KIN"/>
    <property type="match status" value="1"/>
</dbReference>
<keyword evidence="8" id="KW-0902">Two-component regulatory system</keyword>
<dbReference type="AlphaFoldDB" id="A0A975C571"/>
<dbReference type="InterPro" id="IPR003661">
    <property type="entry name" value="HisK_dim/P_dom"/>
</dbReference>
<dbReference type="SMART" id="SM00388">
    <property type="entry name" value="HisKA"/>
    <property type="match status" value="1"/>
</dbReference>
<evidence type="ECO:0000256" key="5">
    <source>
        <dbReference type="ARBA" id="ARBA00022741"/>
    </source>
</evidence>
<dbReference type="RefSeq" id="WP_207931954.1">
    <property type="nucleotide sequence ID" value="NZ_CP062222.1"/>
</dbReference>
<dbReference type="Gene3D" id="3.30.565.10">
    <property type="entry name" value="Histidine kinase-like ATPase, C-terminal domain"/>
    <property type="match status" value="1"/>
</dbReference>
<dbReference type="EMBL" id="CP062222">
    <property type="protein sequence ID" value="QTC92674.1"/>
    <property type="molecule type" value="Genomic_DNA"/>
</dbReference>
<keyword evidence="3" id="KW-0597">Phosphoprotein</keyword>
<dbReference type="Pfam" id="PF02518">
    <property type="entry name" value="HATPase_c"/>
    <property type="match status" value="1"/>
</dbReference>
<dbReference type="PANTHER" id="PTHR42878">
    <property type="entry name" value="TWO-COMPONENT HISTIDINE KINASE"/>
    <property type="match status" value="1"/>
</dbReference>
<sequence>MQDERFRGLIELQASVKDAGADLTAIMRAIVSEYSVMPQANGIVVELRDTDQVYYAAASGTSEHLVGLRLPVNGSLSGLCILTGRPLSCEDSETDARVNRAACRRVNLRSMIVVPIPHQGQTVGVLKYYSADPAAFSDEDMMLAHLLVGPIAVGFSSVAESDAHRITDELRRLIEMKQDFVARVTHELRTPLTAINGALGLVVSGAGGVLPPQAENIVGIAARNAGRMKRLVDDLLTFEKVSAGPLEFDFQPVNVALALRETVEDNQAYAEQHTVDIRLEAPDDPLWVVADAHRLTQCVTNLLSNAIKFSPPNAEVRVNLAQAGDEILIAITDQGPGVSPAFRDRLFQPFAQDSSVVPVVSTPSTGLGLAITRTMIDQMGGTVSLGDTSDRGATFVIALPRTEPPVVLSKASA</sequence>
<dbReference type="GO" id="GO:0030295">
    <property type="term" value="F:protein kinase activator activity"/>
    <property type="evidence" value="ECO:0007669"/>
    <property type="project" value="TreeGrafter"/>
</dbReference>
<dbReference type="PRINTS" id="PR00344">
    <property type="entry name" value="BCTRLSENSOR"/>
</dbReference>
<protein>
    <recommendedName>
        <fullName evidence="2">histidine kinase</fullName>
        <ecNumber evidence="2">2.7.13.3</ecNumber>
    </recommendedName>
</protein>
<dbReference type="CDD" id="cd00075">
    <property type="entry name" value="HATPase"/>
    <property type="match status" value="1"/>
</dbReference>
<dbReference type="GO" id="GO:0005524">
    <property type="term" value="F:ATP binding"/>
    <property type="evidence" value="ECO:0007669"/>
    <property type="project" value="UniProtKB-KW"/>
</dbReference>
<dbReference type="InterPro" id="IPR003594">
    <property type="entry name" value="HATPase_dom"/>
</dbReference>
<reference evidence="10" key="1">
    <citation type="submission" date="2020-09" db="EMBL/GenBank/DDBJ databases">
        <title>Brevundimonas sp. LVF2 isolated from a puddle in Goettingen, Germany.</title>
        <authorList>
            <person name="Friedrich I."/>
            <person name="Klassen A."/>
            <person name="Hannes N."/>
            <person name="Schneider D."/>
            <person name="Hertel R."/>
            <person name="Daniel R."/>
        </authorList>
    </citation>
    <scope>NUCLEOTIDE SEQUENCE</scope>
    <source>
        <strain evidence="10">LVF2</strain>
    </source>
</reference>
<dbReference type="EC" id="2.7.13.3" evidence="2"/>
<dbReference type="CDD" id="cd00082">
    <property type="entry name" value="HisKA"/>
    <property type="match status" value="1"/>
</dbReference>
<organism evidence="10 11">
    <name type="scientific">Brevundimonas goettingensis</name>
    <dbReference type="NCBI Taxonomy" id="2774190"/>
    <lineage>
        <taxon>Bacteria</taxon>
        <taxon>Pseudomonadati</taxon>
        <taxon>Pseudomonadota</taxon>
        <taxon>Alphaproteobacteria</taxon>
        <taxon>Caulobacterales</taxon>
        <taxon>Caulobacteraceae</taxon>
        <taxon>Brevundimonas</taxon>
    </lineage>
</organism>
<dbReference type="InterPro" id="IPR029016">
    <property type="entry name" value="GAF-like_dom_sf"/>
</dbReference>
<comment type="catalytic activity">
    <reaction evidence="1">
        <text>ATP + protein L-histidine = ADP + protein N-phospho-L-histidine.</text>
        <dbReference type="EC" id="2.7.13.3"/>
    </reaction>
</comment>